<evidence type="ECO:0000256" key="1">
    <source>
        <dbReference type="ARBA" id="ARBA00004651"/>
    </source>
</evidence>
<sequence>MTILFNNPWFLLILAGICEIGWPLGYKLAQANDGLRQVGWFGFSGLSIVLSAWLLWLSQKEIPIGTAYAVWTGIGAAGTFLLGVLLFGEQSSLVRWMGAAMIIGGVIILKAGQ</sequence>
<dbReference type="Pfam" id="PF00893">
    <property type="entry name" value="Multi_Drug_Res"/>
    <property type="match status" value="1"/>
</dbReference>
<dbReference type="AlphaFoldDB" id="A0A679I4S0"/>
<dbReference type="InterPro" id="IPR045324">
    <property type="entry name" value="Small_multidrug_res"/>
</dbReference>
<dbReference type="GO" id="GO:0022857">
    <property type="term" value="F:transmembrane transporter activity"/>
    <property type="evidence" value="ECO:0007669"/>
    <property type="project" value="InterPro"/>
</dbReference>
<dbReference type="RefSeq" id="WP_162049899.1">
    <property type="nucleotide sequence ID" value="NZ_AP019011.1"/>
</dbReference>
<evidence type="ECO:0000256" key="9">
    <source>
        <dbReference type="RuleBase" id="RU003942"/>
    </source>
</evidence>
<dbReference type="InterPro" id="IPR000390">
    <property type="entry name" value="Small_drug/metabolite_transptr"/>
</dbReference>
<dbReference type="Proteomes" id="UP000463961">
    <property type="component" value="Chromosome"/>
</dbReference>
<dbReference type="OrthoDB" id="9808638at2"/>
<evidence type="ECO:0000256" key="2">
    <source>
        <dbReference type="ARBA" id="ARBA00022448"/>
    </source>
</evidence>
<proteinExistence type="inferred from homology"/>
<dbReference type="InterPro" id="IPR037185">
    <property type="entry name" value="EmrE-like"/>
</dbReference>
<evidence type="ECO:0000256" key="8">
    <source>
        <dbReference type="ARBA" id="ARBA00039168"/>
    </source>
</evidence>
<dbReference type="PANTHER" id="PTHR30561:SF0">
    <property type="entry name" value="GUANIDINIUM EXPORTER"/>
    <property type="match status" value="1"/>
</dbReference>
<evidence type="ECO:0000313" key="11">
    <source>
        <dbReference type="Proteomes" id="UP000463961"/>
    </source>
</evidence>
<keyword evidence="2" id="KW-0813">Transport</keyword>
<protein>
    <recommendedName>
        <fullName evidence="8">Guanidinium exporter</fullName>
    </recommendedName>
</protein>
<evidence type="ECO:0000313" key="10">
    <source>
        <dbReference type="EMBL" id="BBU69387.1"/>
    </source>
</evidence>
<comment type="subcellular location">
    <subcellularLocation>
        <location evidence="1 9">Cell membrane</location>
        <topology evidence="1 9">Multi-pass membrane protein</topology>
    </subcellularLocation>
</comment>
<evidence type="ECO:0000256" key="7">
    <source>
        <dbReference type="ARBA" id="ARBA00038151"/>
    </source>
</evidence>
<dbReference type="PANTHER" id="PTHR30561">
    <property type="entry name" value="SMR FAMILY PROTON-DEPENDENT DRUG EFFLUX TRANSPORTER SUGE"/>
    <property type="match status" value="1"/>
</dbReference>
<evidence type="ECO:0000256" key="5">
    <source>
        <dbReference type="ARBA" id="ARBA00022989"/>
    </source>
</evidence>
<dbReference type="Gene3D" id="1.10.3730.20">
    <property type="match status" value="1"/>
</dbReference>
<evidence type="ECO:0000256" key="3">
    <source>
        <dbReference type="ARBA" id="ARBA00022475"/>
    </source>
</evidence>
<evidence type="ECO:0000256" key="4">
    <source>
        <dbReference type="ARBA" id="ARBA00022692"/>
    </source>
</evidence>
<name>A0A679I4S0_9RHOO</name>
<dbReference type="EMBL" id="AP022345">
    <property type="protein sequence ID" value="BBU69387.1"/>
    <property type="molecule type" value="Genomic_DNA"/>
</dbReference>
<dbReference type="GO" id="GO:0005886">
    <property type="term" value="C:plasma membrane"/>
    <property type="evidence" value="ECO:0007669"/>
    <property type="project" value="UniProtKB-SubCell"/>
</dbReference>
<accession>A0A679I4S0</accession>
<organism evidence="10 11">
    <name type="scientific">Fluviibacter phosphoraccumulans</name>
    <dbReference type="NCBI Taxonomy" id="1751046"/>
    <lineage>
        <taxon>Bacteria</taxon>
        <taxon>Pseudomonadati</taxon>
        <taxon>Pseudomonadota</taxon>
        <taxon>Betaproteobacteria</taxon>
        <taxon>Rhodocyclales</taxon>
        <taxon>Fluviibacteraceae</taxon>
        <taxon>Fluviibacter</taxon>
    </lineage>
</organism>
<keyword evidence="5" id="KW-1133">Transmembrane helix</keyword>
<gene>
    <name evidence="10" type="primary">sugE</name>
    <name evidence="10" type="ORF">ICHIAU1_16700</name>
</gene>
<comment type="similarity">
    <text evidence="7">Belongs to the drug/metabolite transporter (DMT) superfamily. Small multidrug resistance (SMR) (TC 2.A.7.1) family. Gdx/SugE subfamily.</text>
</comment>
<keyword evidence="6" id="KW-0472">Membrane</keyword>
<dbReference type="SUPFAM" id="SSF103481">
    <property type="entry name" value="Multidrug resistance efflux transporter EmrE"/>
    <property type="match status" value="1"/>
</dbReference>
<reference evidence="11" key="1">
    <citation type="submission" date="2020-01" db="EMBL/GenBank/DDBJ databases">
        <title>Phosphoaccumulans saitamaens gen. nov., sp. nov., a polyphosphate accumulating bacterium isolated from surface river water.</title>
        <authorList>
            <person name="Watanabe K."/>
            <person name="Suda W."/>
        </authorList>
    </citation>
    <scope>NUCLEOTIDE SEQUENCE [LARGE SCALE GENOMIC DNA]</scope>
    <source>
        <strain evidence="11">ICHIAU1</strain>
    </source>
</reference>
<keyword evidence="4 9" id="KW-0812">Transmembrane</keyword>
<evidence type="ECO:0000256" key="6">
    <source>
        <dbReference type="ARBA" id="ARBA00023136"/>
    </source>
</evidence>
<keyword evidence="11" id="KW-1185">Reference proteome</keyword>
<keyword evidence="3" id="KW-1003">Cell membrane</keyword>